<evidence type="ECO:0000256" key="8">
    <source>
        <dbReference type="NCBIfam" id="TIGR00188"/>
    </source>
</evidence>
<dbReference type="GO" id="GO:0004526">
    <property type="term" value="F:ribonuclease P activity"/>
    <property type="evidence" value="ECO:0007669"/>
    <property type="project" value="UniProtKB-UniRule"/>
</dbReference>
<feature type="region of interest" description="Disordered" evidence="9">
    <location>
        <begin position="121"/>
        <end position="143"/>
    </location>
</feature>
<protein>
    <recommendedName>
        <fullName evidence="7 8">Ribonuclease P protein component</fullName>
        <shortName evidence="7">RNase P protein</shortName>
        <shortName evidence="7">RNaseP protein</shortName>
        <ecNumber evidence="7 8">3.1.26.5</ecNumber>
    </recommendedName>
    <alternativeName>
        <fullName evidence="7">Protein C5</fullName>
    </alternativeName>
</protein>
<evidence type="ECO:0000313" key="10">
    <source>
        <dbReference type="EMBL" id="NDW07035.1"/>
    </source>
</evidence>
<evidence type="ECO:0000256" key="4">
    <source>
        <dbReference type="ARBA" id="ARBA00022759"/>
    </source>
</evidence>
<gene>
    <name evidence="7" type="primary">rnpA</name>
    <name evidence="10" type="ORF">GTK09_21705</name>
</gene>
<keyword evidence="3 7" id="KW-0540">Nuclease</keyword>
<dbReference type="GO" id="GO:0030677">
    <property type="term" value="C:ribonuclease P complex"/>
    <property type="evidence" value="ECO:0007669"/>
    <property type="project" value="TreeGrafter"/>
</dbReference>
<proteinExistence type="inferred from homology"/>
<evidence type="ECO:0000256" key="1">
    <source>
        <dbReference type="ARBA" id="ARBA00002663"/>
    </source>
</evidence>
<evidence type="ECO:0000313" key="11">
    <source>
        <dbReference type="Proteomes" id="UP000469011"/>
    </source>
</evidence>
<evidence type="ECO:0000256" key="5">
    <source>
        <dbReference type="ARBA" id="ARBA00022801"/>
    </source>
</evidence>
<evidence type="ECO:0000256" key="9">
    <source>
        <dbReference type="SAM" id="MobiDB-lite"/>
    </source>
</evidence>
<evidence type="ECO:0000256" key="2">
    <source>
        <dbReference type="ARBA" id="ARBA00022694"/>
    </source>
</evidence>
<dbReference type="InterPro" id="IPR020568">
    <property type="entry name" value="Ribosomal_Su5_D2-typ_SF"/>
</dbReference>
<dbReference type="InterPro" id="IPR014721">
    <property type="entry name" value="Ribsml_uS5_D2-typ_fold_subgr"/>
</dbReference>
<comment type="similarity">
    <text evidence="7">Belongs to the RnpA family.</text>
</comment>
<sequence length="143" mass="16055">MRAANVESSPLGSPIVAAERLKKRAEFLAARRGRRLNGPFFFVEALKRSDDGPPRYGLTATRKIGNAVERNRIRRRLREAIRISAEADMVSGIDYVIVARREVLTAPFEVLSDELRRRFSRMAGPTEKTTPSGNAGTERRSRS</sequence>
<dbReference type="NCBIfam" id="TIGR00188">
    <property type="entry name" value="rnpA"/>
    <property type="match status" value="1"/>
</dbReference>
<organism evidence="10 11">
    <name type="scientific">Jiella pacifica</name>
    <dbReference type="NCBI Taxonomy" id="2696469"/>
    <lineage>
        <taxon>Bacteria</taxon>
        <taxon>Pseudomonadati</taxon>
        <taxon>Pseudomonadota</taxon>
        <taxon>Alphaproteobacteria</taxon>
        <taxon>Hyphomicrobiales</taxon>
        <taxon>Aurantimonadaceae</taxon>
        <taxon>Jiella</taxon>
    </lineage>
</organism>
<evidence type="ECO:0000256" key="7">
    <source>
        <dbReference type="HAMAP-Rule" id="MF_00227"/>
    </source>
</evidence>
<dbReference type="InterPro" id="IPR000100">
    <property type="entry name" value="RNase_P"/>
</dbReference>
<comment type="caution">
    <text evidence="10">The sequence shown here is derived from an EMBL/GenBank/DDBJ whole genome shotgun (WGS) entry which is preliminary data.</text>
</comment>
<dbReference type="EMBL" id="JAAAMG010000023">
    <property type="protein sequence ID" value="NDW07035.1"/>
    <property type="molecule type" value="Genomic_DNA"/>
</dbReference>
<dbReference type="GO" id="GO:0001682">
    <property type="term" value="P:tRNA 5'-leader removal"/>
    <property type="evidence" value="ECO:0007669"/>
    <property type="project" value="UniProtKB-UniRule"/>
</dbReference>
<keyword evidence="4 7" id="KW-0255">Endonuclease</keyword>
<evidence type="ECO:0000256" key="3">
    <source>
        <dbReference type="ARBA" id="ARBA00022722"/>
    </source>
</evidence>
<dbReference type="Gene3D" id="3.30.230.10">
    <property type="match status" value="1"/>
</dbReference>
<dbReference type="PANTHER" id="PTHR33992:SF1">
    <property type="entry name" value="RIBONUCLEASE P PROTEIN COMPONENT"/>
    <property type="match status" value="1"/>
</dbReference>
<dbReference type="GO" id="GO:0042781">
    <property type="term" value="F:3'-tRNA processing endoribonuclease activity"/>
    <property type="evidence" value="ECO:0007669"/>
    <property type="project" value="TreeGrafter"/>
</dbReference>
<keyword evidence="6 7" id="KW-0694">RNA-binding</keyword>
<dbReference type="HAMAP" id="MF_00227">
    <property type="entry name" value="RNase_P"/>
    <property type="match status" value="1"/>
</dbReference>
<accession>A0A6N9T9X9</accession>
<evidence type="ECO:0000256" key="6">
    <source>
        <dbReference type="ARBA" id="ARBA00022884"/>
    </source>
</evidence>
<dbReference type="Pfam" id="PF00825">
    <property type="entry name" value="Ribonuclease_P"/>
    <property type="match status" value="1"/>
</dbReference>
<keyword evidence="5 7" id="KW-0378">Hydrolase</keyword>
<keyword evidence="11" id="KW-1185">Reference proteome</keyword>
<dbReference type="EC" id="3.1.26.5" evidence="7 8"/>
<name>A0A6N9T9X9_9HYPH</name>
<comment type="function">
    <text evidence="1 7">RNaseP catalyzes the removal of the 5'-leader sequence from pre-tRNA to produce the mature 5'-terminus. It can also cleave other RNA substrates such as 4.5S RNA. The protein component plays an auxiliary but essential role in vivo by binding to the 5'-leader sequence and broadening the substrate specificity of the ribozyme.</text>
</comment>
<dbReference type="AlphaFoldDB" id="A0A6N9T9X9"/>
<comment type="subunit">
    <text evidence="7">Consists of a catalytic RNA component (M1 or rnpB) and a protein subunit.</text>
</comment>
<dbReference type="InterPro" id="IPR020539">
    <property type="entry name" value="RNase_P_CS"/>
</dbReference>
<dbReference type="SUPFAM" id="SSF54211">
    <property type="entry name" value="Ribosomal protein S5 domain 2-like"/>
    <property type="match status" value="1"/>
</dbReference>
<reference evidence="10 11" key="1">
    <citation type="submission" date="2020-01" db="EMBL/GenBank/DDBJ databases">
        <title>Jiella pacifica sp. nov.</title>
        <authorList>
            <person name="Xue Z."/>
            <person name="Zhu S."/>
            <person name="Chen J."/>
            <person name="Yang J."/>
        </authorList>
    </citation>
    <scope>NUCLEOTIDE SEQUENCE [LARGE SCALE GENOMIC DNA]</scope>
    <source>
        <strain evidence="10 11">40Bstr34</strain>
    </source>
</reference>
<dbReference type="GO" id="GO:0000049">
    <property type="term" value="F:tRNA binding"/>
    <property type="evidence" value="ECO:0007669"/>
    <property type="project" value="UniProtKB-UniRule"/>
</dbReference>
<dbReference type="PANTHER" id="PTHR33992">
    <property type="entry name" value="RIBONUCLEASE P PROTEIN COMPONENT"/>
    <property type="match status" value="1"/>
</dbReference>
<dbReference type="Proteomes" id="UP000469011">
    <property type="component" value="Unassembled WGS sequence"/>
</dbReference>
<keyword evidence="2 7" id="KW-0819">tRNA processing</keyword>
<comment type="catalytic activity">
    <reaction evidence="7">
        <text>Endonucleolytic cleavage of RNA, removing 5'-extranucleotides from tRNA precursor.</text>
        <dbReference type="EC" id="3.1.26.5"/>
    </reaction>
</comment>
<dbReference type="PROSITE" id="PS00648">
    <property type="entry name" value="RIBONUCLEASE_P"/>
    <property type="match status" value="1"/>
</dbReference>